<dbReference type="AlphaFoldDB" id="J9FZZ8"/>
<dbReference type="EMBL" id="AMCI01005999">
    <property type="protein sequence ID" value="EJW95107.1"/>
    <property type="molecule type" value="Genomic_DNA"/>
</dbReference>
<name>J9FZZ8_9ZZZZ</name>
<comment type="caution">
    <text evidence="1">The sequence shown here is derived from an EMBL/GenBank/DDBJ whole genome shotgun (WGS) entry which is preliminary data.</text>
</comment>
<reference evidence="1" key="1">
    <citation type="journal article" date="2012" name="PLoS ONE">
        <title>Gene sets for utilization of primary and secondary nutrition supplies in the distal gut of endangered iberian lynx.</title>
        <authorList>
            <person name="Alcaide M."/>
            <person name="Messina E."/>
            <person name="Richter M."/>
            <person name="Bargiela R."/>
            <person name="Peplies J."/>
            <person name="Huws S.A."/>
            <person name="Newbold C.J."/>
            <person name="Golyshin P.N."/>
            <person name="Simon M.A."/>
            <person name="Lopez G."/>
            <person name="Yakimov M.M."/>
            <person name="Ferrer M."/>
        </authorList>
    </citation>
    <scope>NUCLEOTIDE SEQUENCE</scope>
</reference>
<evidence type="ECO:0000313" key="1">
    <source>
        <dbReference type="EMBL" id="EJW95107.1"/>
    </source>
</evidence>
<organism evidence="1">
    <name type="scientific">gut metagenome</name>
    <dbReference type="NCBI Taxonomy" id="749906"/>
    <lineage>
        <taxon>unclassified sequences</taxon>
        <taxon>metagenomes</taxon>
        <taxon>organismal metagenomes</taxon>
    </lineage>
</organism>
<gene>
    <name evidence="1" type="ORF">EVA_16787</name>
</gene>
<sequence>MIVKEPPSSRLRAAPKMRFGRCRALASTPPVSTLPDDGITVL</sequence>
<proteinExistence type="predicted"/>
<accession>J9FZZ8</accession>
<protein>
    <submittedName>
        <fullName evidence="1">Uncharacterized protein</fullName>
    </submittedName>
</protein>